<keyword evidence="1" id="KW-0805">Transcription regulation</keyword>
<dbReference type="InterPro" id="IPR047057">
    <property type="entry name" value="MerR_fam"/>
</dbReference>
<dbReference type="InterPro" id="IPR006158">
    <property type="entry name" value="Cobalamin-bd"/>
</dbReference>
<comment type="caution">
    <text evidence="7">The sequence shown here is derived from an EMBL/GenBank/DDBJ whole genome shotgun (WGS) entry which is preliminary data.</text>
</comment>
<dbReference type="RefSeq" id="WP_345509170.1">
    <property type="nucleotide sequence ID" value="NZ_BAABIW010000028.1"/>
</dbReference>
<dbReference type="InterPro" id="IPR009061">
    <property type="entry name" value="DNA-bd_dom_put_sf"/>
</dbReference>
<evidence type="ECO:0000313" key="7">
    <source>
        <dbReference type="EMBL" id="GAA5036088.1"/>
    </source>
</evidence>
<proteinExistence type="predicted"/>
<dbReference type="EMBL" id="BAABIW010000028">
    <property type="protein sequence ID" value="GAA5036088.1"/>
    <property type="molecule type" value="Genomic_DNA"/>
</dbReference>
<dbReference type="Pfam" id="PF13411">
    <property type="entry name" value="MerR_1"/>
    <property type="match status" value="1"/>
</dbReference>
<dbReference type="Pfam" id="PF02607">
    <property type="entry name" value="B12-binding_2"/>
    <property type="match status" value="1"/>
</dbReference>
<gene>
    <name evidence="7" type="ORF">GCM10023258_38660</name>
</gene>
<dbReference type="Gene3D" id="3.40.50.280">
    <property type="entry name" value="Cobalamin-binding domain"/>
    <property type="match status" value="1"/>
</dbReference>
<evidence type="ECO:0000256" key="3">
    <source>
        <dbReference type="ARBA" id="ARBA00023163"/>
    </source>
</evidence>
<dbReference type="Gene3D" id="1.10.1660.10">
    <property type="match status" value="1"/>
</dbReference>
<dbReference type="PROSITE" id="PS51332">
    <property type="entry name" value="B12_BINDING"/>
    <property type="match status" value="1"/>
</dbReference>
<evidence type="ECO:0000313" key="8">
    <source>
        <dbReference type="Proteomes" id="UP001500427"/>
    </source>
</evidence>
<keyword evidence="2" id="KW-0238">DNA-binding</keyword>
<protein>
    <recommendedName>
        <fullName evidence="9">B12 binding protein</fullName>
    </recommendedName>
</protein>
<dbReference type="SUPFAM" id="SSF46955">
    <property type="entry name" value="Putative DNA-binding domain"/>
    <property type="match status" value="1"/>
</dbReference>
<dbReference type="SUPFAM" id="SSF52242">
    <property type="entry name" value="Cobalamin (vitamin B12)-binding domain"/>
    <property type="match status" value="1"/>
</dbReference>
<evidence type="ECO:0008006" key="9">
    <source>
        <dbReference type="Google" id="ProtNLM"/>
    </source>
</evidence>
<evidence type="ECO:0000256" key="1">
    <source>
        <dbReference type="ARBA" id="ARBA00023015"/>
    </source>
</evidence>
<dbReference type="PANTHER" id="PTHR30204:SF67">
    <property type="entry name" value="HTH-TYPE TRANSCRIPTIONAL REGULATOR MLRA-RELATED"/>
    <property type="match status" value="1"/>
</dbReference>
<organism evidence="7 8">
    <name type="scientific">Terrabacter aeriphilus</name>
    <dbReference type="NCBI Taxonomy" id="515662"/>
    <lineage>
        <taxon>Bacteria</taxon>
        <taxon>Bacillati</taxon>
        <taxon>Actinomycetota</taxon>
        <taxon>Actinomycetes</taxon>
        <taxon>Micrococcales</taxon>
        <taxon>Intrasporangiaceae</taxon>
        <taxon>Terrabacter</taxon>
    </lineage>
</organism>
<dbReference type="InterPro" id="IPR000551">
    <property type="entry name" value="MerR-type_HTH_dom"/>
</dbReference>
<reference evidence="8" key="1">
    <citation type="journal article" date="2019" name="Int. J. Syst. Evol. Microbiol.">
        <title>The Global Catalogue of Microorganisms (GCM) 10K type strain sequencing project: providing services to taxonomists for standard genome sequencing and annotation.</title>
        <authorList>
            <consortium name="The Broad Institute Genomics Platform"/>
            <consortium name="The Broad Institute Genome Sequencing Center for Infectious Disease"/>
            <person name="Wu L."/>
            <person name="Ma J."/>
        </authorList>
    </citation>
    <scope>NUCLEOTIDE SEQUENCE [LARGE SCALE GENOMIC DNA]</scope>
    <source>
        <strain evidence="8">JCM 17687</strain>
    </source>
</reference>
<dbReference type="CDD" id="cd01104">
    <property type="entry name" value="HTH_MlrA-CarA"/>
    <property type="match status" value="1"/>
</dbReference>
<keyword evidence="8" id="KW-1185">Reference proteome</keyword>
<evidence type="ECO:0000259" key="5">
    <source>
        <dbReference type="PROSITE" id="PS50937"/>
    </source>
</evidence>
<keyword evidence="3" id="KW-0804">Transcription</keyword>
<dbReference type="Gene3D" id="1.10.1240.10">
    <property type="entry name" value="Methionine synthase domain"/>
    <property type="match status" value="1"/>
</dbReference>
<evidence type="ECO:0000256" key="2">
    <source>
        <dbReference type="ARBA" id="ARBA00023125"/>
    </source>
</evidence>
<dbReference type="InterPro" id="IPR036594">
    <property type="entry name" value="Meth_synthase_dom"/>
</dbReference>
<feature type="region of interest" description="Disordered" evidence="4">
    <location>
        <begin position="72"/>
        <end position="123"/>
    </location>
</feature>
<dbReference type="SMART" id="SM00422">
    <property type="entry name" value="HTH_MERR"/>
    <property type="match status" value="1"/>
</dbReference>
<evidence type="ECO:0000259" key="6">
    <source>
        <dbReference type="PROSITE" id="PS51332"/>
    </source>
</evidence>
<dbReference type="Proteomes" id="UP001500427">
    <property type="component" value="Unassembled WGS sequence"/>
</dbReference>
<feature type="domain" description="B12-binding" evidence="6">
    <location>
        <begin position="210"/>
        <end position="330"/>
    </location>
</feature>
<dbReference type="InterPro" id="IPR003759">
    <property type="entry name" value="Cbl-bd_cap"/>
</dbReference>
<accession>A0ABP9JLV6</accession>
<name>A0ABP9JLV6_9MICO</name>
<dbReference type="InterPro" id="IPR036724">
    <property type="entry name" value="Cobalamin-bd_sf"/>
</dbReference>
<feature type="compositionally biased region" description="Basic and acidic residues" evidence="4">
    <location>
        <begin position="94"/>
        <end position="112"/>
    </location>
</feature>
<evidence type="ECO:0000256" key="4">
    <source>
        <dbReference type="SAM" id="MobiDB-lite"/>
    </source>
</evidence>
<dbReference type="PROSITE" id="PS50937">
    <property type="entry name" value="HTH_MERR_2"/>
    <property type="match status" value="1"/>
</dbReference>
<feature type="domain" description="HTH merR-type" evidence="5">
    <location>
        <begin position="1"/>
        <end position="60"/>
    </location>
</feature>
<sequence>MYTIKRAAELTGISVATLRAWERRYGVVHPQRSDGGYRLYGPEDVRALAIMNSLVGSGWSAREAAAETLRRLSGRDAGGPDAGREPANGSRGVGRADGRADGRGAGRGDGRRGQVAPLRGGGRYQSEDAEAFIRAAERLDSASATAVLDARFALGTFEHVVDDWLMPTLGLVGEEWAHGRLTVAGEHLVSYAVQRRLAAAYEAAAGRADGPTLLIGLPPGARHELGLLAFAVAARRAGFATVYVGADLPAEEWVRAIEVRRAAGIVMAVPRNIDITAASDIVDTVSRTHPEVVIGLGGSQQNEIEGSCIHLGHSITVAVGEMTRRLRMSA</sequence>
<dbReference type="PANTHER" id="PTHR30204">
    <property type="entry name" value="REDOX-CYCLING DRUG-SENSING TRANSCRIPTIONAL ACTIVATOR SOXR"/>
    <property type="match status" value="1"/>
</dbReference>